<reference evidence="1 2" key="1">
    <citation type="submission" date="2020-01" db="EMBL/GenBank/DDBJ databases">
        <authorList>
            <person name="Kim M.K."/>
        </authorList>
    </citation>
    <scope>NUCLEOTIDE SEQUENCE [LARGE SCALE GENOMIC DNA]</scope>
    <source>
        <strain evidence="1 2">172606-1</strain>
    </source>
</reference>
<name>A0A6C0GJC9_9BACT</name>
<dbReference type="Gene3D" id="3.40.50.150">
    <property type="entry name" value="Vaccinia Virus protein VP39"/>
    <property type="match status" value="1"/>
</dbReference>
<dbReference type="KEGG" id="rhoz:GXP67_16065"/>
<sequence length="226" mass="25820">MQLQGEQSLIWSTVVANCRMNRERGLLGVNSYEKELKLNILSFLEQKAEQKEIIYWLDICCGTGKALVEAAASLQSKGITNVKIEGWDVAGVFMNGHTSFSNLQFVTDTITNWQPTYHYDLITCVHGLHYIGDKLEVIQRCISYLTKDGLFIGNLDLKNIKKLDGTNLERQLRKTLQNCKIQYNLRHHLLTCEGKKQLKFDLQYVGADDQAGKNYTGQEVVDSYYQ</sequence>
<dbReference type="RefSeq" id="WP_162444067.1">
    <property type="nucleotide sequence ID" value="NZ_CP048222.1"/>
</dbReference>
<dbReference type="EMBL" id="CP048222">
    <property type="protein sequence ID" value="QHT68047.1"/>
    <property type="molecule type" value="Genomic_DNA"/>
</dbReference>
<gene>
    <name evidence="1" type="ORF">GXP67_16065</name>
</gene>
<organism evidence="1 2">
    <name type="scientific">Rhodocytophaga rosea</name>
    <dbReference type="NCBI Taxonomy" id="2704465"/>
    <lineage>
        <taxon>Bacteria</taxon>
        <taxon>Pseudomonadati</taxon>
        <taxon>Bacteroidota</taxon>
        <taxon>Cytophagia</taxon>
        <taxon>Cytophagales</taxon>
        <taxon>Rhodocytophagaceae</taxon>
        <taxon>Rhodocytophaga</taxon>
    </lineage>
</organism>
<proteinExistence type="predicted"/>
<dbReference type="AlphaFoldDB" id="A0A6C0GJC9"/>
<dbReference type="InterPro" id="IPR029063">
    <property type="entry name" value="SAM-dependent_MTases_sf"/>
</dbReference>
<dbReference type="Proteomes" id="UP000480178">
    <property type="component" value="Chromosome"/>
</dbReference>
<dbReference type="SUPFAM" id="SSF53335">
    <property type="entry name" value="S-adenosyl-L-methionine-dependent methyltransferases"/>
    <property type="match status" value="1"/>
</dbReference>
<evidence type="ECO:0000313" key="1">
    <source>
        <dbReference type="EMBL" id="QHT68047.1"/>
    </source>
</evidence>
<dbReference type="Pfam" id="PF13489">
    <property type="entry name" value="Methyltransf_23"/>
    <property type="match status" value="1"/>
</dbReference>
<protein>
    <submittedName>
        <fullName evidence="1">Class I SAM-dependent methyltransferase</fullName>
    </submittedName>
</protein>
<dbReference type="GO" id="GO:0032259">
    <property type="term" value="P:methylation"/>
    <property type="evidence" value="ECO:0007669"/>
    <property type="project" value="UniProtKB-KW"/>
</dbReference>
<keyword evidence="1" id="KW-0489">Methyltransferase</keyword>
<evidence type="ECO:0000313" key="2">
    <source>
        <dbReference type="Proteomes" id="UP000480178"/>
    </source>
</evidence>
<dbReference type="GO" id="GO:0008168">
    <property type="term" value="F:methyltransferase activity"/>
    <property type="evidence" value="ECO:0007669"/>
    <property type="project" value="UniProtKB-KW"/>
</dbReference>
<accession>A0A6C0GJC9</accession>
<keyword evidence="2" id="KW-1185">Reference proteome</keyword>
<keyword evidence="1" id="KW-0808">Transferase</keyword>